<sequence length="303" mass="34523">MKILKKVVLTLFVILVAATAGGYIYFNLKFTPDKNYLKVEKESGFIPLTWLGKEKNALLLPIHFSNDTITYYLQLDTGSPYTVFYAKAIQNIPQISIHKETAKASFYLGKTKVTSDHFKIYNMASENKDSLKIIGTIGADILEDRKTIINFKENYMVLNVSKVPLIFQNKLFDFQFKKRKIILNGFLKAKEEKFLLDTGTSAYELLTNKEVWNNLKGPNSKIIIEKSEQSWNNVLTTYTANCKQKIQIANVEIPLNNVTYVGGFSKAQYAMMKFSGMTGMLGNKIFSNNIMYIDCTQNKIAIE</sequence>
<gene>
    <name evidence="1" type="ORF">SDC9_01124</name>
</gene>
<comment type="caution">
    <text evidence="1">The sequence shown here is derived from an EMBL/GenBank/DDBJ whole genome shotgun (WGS) entry which is preliminary data.</text>
</comment>
<accession>A0A644SLZ2</accession>
<evidence type="ECO:0008006" key="2">
    <source>
        <dbReference type="Google" id="ProtNLM"/>
    </source>
</evidence>
<name>A0A644SLZ2_9ZZZZ</name>
<dbReference type="AlphaFoldDB" id="A0A644SLZ2"/>
<reference evidence="1" key="1">
    <citation type="submission" date="2019-08" db="EMBL/GenBank/DDBJ databases">
        <authorList>
            <person name="Kucharzyk K."/>
            <person name="Murdoch R.W."/>
            <person name="Higgins S."/>
            <person name="Loffler F."/>
        </authorList>
    </citation>
    <scope>NUCLEOTIDE SEQUENCE</scope>
</reference>
<organism evidence="1">
    <name type="scientific">bioreactor metagenome</name>
    <dbReference type="NCBI Taxonomy" id="1076179"/>
    <lineage>
        <taxon>unclassified sequences</taxon>
        <taxon>metagenomes</taxon>
        <taxon>ecological metagenomes</taxon>
    </lineage>
</organism>
<evidence type="ECO:0000313" key="1">
    <source>
        <dbReference type="EMBL" id="MPL55645.1"/>
    </source>
</evidence>
<proteinExistence type="predicted"/>
<dbReference type="EMBL" id="VSSQ01000002">
    <property type="protein sequence ID" value="MPL55645.1"/>
    <property type="molecule type" value="Genomic_DNA"/>
</dbReference>
<protein>
    <recommendedName>
        <fullName evidence="2">Peptidase A2 domain-containing protein</fullName>
    </recommendedName>
</protein>